<feature type="transmembrane region" description="Helical" evidence="2">
    <location>
        <begin position="371"/>
        <end position="391"/>
    </location>
</feature>
<evidence type="ECO:0000313" key="3">
    <source>
        <dbReference type="EMBL" id="VVT49274.1"/>
    </source>
</evidence>
<dbReference type="Gene3D" id="3.30.40.10">
    <property type="entry name" value="Zinc/RING finger domain, C3HC4 (zinc finger)"/>
    <property type="match status" value="1"/>
</dbReference>
<evidence type="ECO:0000256" key="2">
    <source>
        <dbReference type="SAM" id="Phobius"/>
    </source>
</evidence>
<organism evidence="3 4">
    <name type="scientific">Magnusiomyces paraingens</name>
    <dbReference type="NCBI Taxonomy" id="2606893"/>
    <lineage>
        <taxon>Eukaryota</taxon>
        <taxon>Fungi</taxon>
        <taxon>Dikarya</taxon>
        <taxon>Ascomycota</taxon>
        <taxon>Saccharomycotina</taxon>
        <taxon>Dipodascomycetes</taxon>
        <taxon>Dipodascales</taxon>
        <taxon>Dipodascaceae</taxon>
        <taxon>Magnusiomyces</taxon>
    </lineage>
</organism>
<evidence type="ECO:0008006" key="5">
    <source>
        <dbReference type="Google" id="ProtNLM"/>
    </source>
</evidence>
<dbReference type="GO" id="GO:0016567">
    <property type="term" value="P:protein ubiquitination"/>
    <property type="evidence" value="ECO:0007669"/>
    <property type="project" value="TreeGrafter"/>
</dbReference>
<dbReference type="GeneID" id="43581009"/>
<dbReference type="PANTHER" id="PTHR22696">
    <property type="entry name" value="E3 UBIQUITIN-PROTEIN LIGASE RNF26"/>
    <property type="match status" value="1"/>
</dbReference>
<feature type="compositionally biased region" description="Low complexity" evidence="1">
    <location>
        <begin position="119"/>
        <end position="130"/>
    </location>
</feature>
<feature type="region of interest" description="Disordered" evidence="1">
    <location>
        <begin position="61"/>
        <end position="96"/>
    </location>
</feature>
<feature type="region of interest" description="Disordered" evidence="1">
    <location>
        <begin position="929"/>
        <end position="953"/>
    </location>
</feature>
<name>A0A5E8BD99_9ASCO</name>
<keyword evidence="4" id="KW-1185">Reference proteome</keyword>
<dbReference type="CDD" id="cd16616">
    <property type="entry name" value="mRING-HC-C4C4_Asi1p-like"/>
    <property type="match status" value="1"/>
</dbReference>
<dbReference type="GO" id="GO:0006511">
    <property type="term" value="P:ubiquitin-dependent protein catabolic process"/>
    <property type="evidence" value="ECO:0007669"/>
    <property type="project" value="TreeGrafter"/>
</dbReference>
<keyword evidence="2" id="KW-0812">Transmembrane</keyword>
<feature type="transmembrane region" description="Helical" evidence="2">
    <location>
        <begin position="340"/>
        <end position="359"/>
    </location>
</feature>
<dbReference type="Proteomes" id="UP000398389">
    <property type="component" value="Unassembled WGS sequence"/>
</dbReference>
<feature type="transmembrane region" description="Helical" evidence="2">
    <location>
        <begin position="188"/>
        <end position="207"/>
    </location>
</feature>
<dbReference type="Pfam" id="PF13920">
    <property type="entry name" value="zf-C3HC4_3"/>
    <property type="match status" value="1"/>
</dbReference>
<proteinExistence type="predicted"/>
<dbReference type="AlphaFoldDB" id="A0A5E8BD99"/>
<feature type="compositionally biased region" description="Low complexity" evidence="1">
    <location>
        <begin position="929"/>
        <end position="943"/>
    </location>
</feature>
<dbReference type="PANTHER" id="PTHR22696:SF1">
    <property type="entry name" value="E3 UBIQUITIN-PROTEIN LIGASE RNF26"/>
    <property type="match status" value="1"/>
</dbReference>
<keyword evidence="2" id="KW-0472">Membrane</keyword>
<gene>
    <name evidence="3" type="ORF">SAPINGB_P002190</name>
</gene>
<dbReference type="EMBL" id="CABVLU010000002">
    <property type="protein sequence ID" value="VVT49274.1"/>
    <property type="molecule type" value="Genomic_DNA"/>
</dbReference>
<dbReference type="GO" id="GO:0061630">
    <property type="term" value="F:ubiquitin protein ligase activity"/>
    <property type="evidence" value="ECO:0007669"/>
    <property type="project" value="TreeGrafter"/>
</dbReference>
<reference evidence="3 4" key="1">
    <citation type="submission" date="2019-09" db="EMBL/GenBank/DDBJ databases">
        <authorList>
            <person name="Brejova B."/>
        </authorList>
    </citation>
    <scope>NUCLEOTIDE SEQUENCE [LARGE SCALE GENOMIC DNA]</scope>
</reference>
<feature type="transmembrane region" description="Helical" evidence="2">
    <location>
        <begin position="228"/>
        <end position="246"/>
    </location>
</feature>
<feature type="transmembrane region" description="Helical" evidence="2">
    <location>
        <begin position="397"/>
        <end position="423"/>
    </location>
</feature>
<dbReference type="InterPro" id="IPR013083">
    <property type="entry name" value="Znf_RING/FYVE/PHD"/>
</dbReference>
<feature type="region of interest" description="Disordered" evidence="1">
    <location>
        <begin position="545"/>
        <end position="582"/>
    </location>
</feature>
<feature type="transmembrane region" description="Helical" evidence="2">
    <location>
        <begin position="606"/>
        <end position="629"/>
    </location>
</feature>
<sequence>MNFLEPLQDYQFYRYISQKLDPDSQVFSSSSLSASLVVSSAVASSVLESVAEAVASVASPTLNVDDPTVPTAPAQMELQSPTPSPSPSPSATLDINNNFSDATEAAHFMQDTQSNTLKSAESISSSPSAIKNNTPTTSRTVIISKGKKNSTATNQSGFVLKRVFFSLKQAITNQAHDTDVGNGRLGALMLYLISPFSILCIVMALILNRTIAFATTRRPVVLSLASRLMLRSLAVYLLFCRIYSLIQAMTCPKTGSTSPTYVKLKTYIPSYFALKPGQDCPSPSILWNLYGSICAGHFIETFSNAIQGLPPYSESGMTLFEYSMAFQEVQSSHYMSMETLVLSLILSLSLITSHIFGAFNLQDYRLIPSTFFGLLFLSYFGYSIVIGRLFYFPTVCIIGYLPQLVLCTIIAICGAIYGLASFFSGGQRNLRTSFRTVPISLSEDFYTCLVKVGVIALTTATKATYLNESVTLTHPLMTWVDKKALEDSGKKSNVDEWPFGDKNGDILCPPLVTVAPDGKTVVDRPDAKAEILKLRKAGKLRSLKSPYDNEVPIPANVETPPNDFKAEIDLDDSSDQQDENEYHNTSAEYAFEADKGRDRFRTTYRILIVFGMLRGVTIILSSLVIRFAMRYLGLKYLFKFVFGRDYNEDNNREETQRMLNILKNQNKELFRKVSDNNSYSEDGNESDDEMTAYLKKGFKLYEKLKSDYLYQNLDEEAVDDDDDYEDIDEYGNIIEKQNTSKSKVRKTLKSEKPGKAYMNLLWGYLLPECDDSEDYVPDENFDNLENDDGYSTDEYGYEYESDYDGQHQESRQRVRQLRRRNVKNYVDQVSQQRLSAFSDPDATTKTEVVISDDSRSTLSELYDLLIPTQEDLLALLAPQNSEQIERRRMLISHLQGAASLVSGAEAPRVDISSITRGLLRSSILASNGANSSQSSAASSSCASPTPTDVGHEGCSERHLIVTRSRYAEIEWDDMQTLLQTINERRKKYVADDEVRETLCVVCQGASREIILWPCKCFALCEDCRLTLAMKSFKSCVCCRRKVKSFSKIFVP</sequence>
<feature type="compositionally biased region" description="Acidic residues" evidence="1">
    <location>
        <begin position="569"/>
        <end position="579"/>
    </location>
</feature>
<keyword evidence="2" id="KW-1133">Transmembrane helix</keyword>
<feature type="region of interest" description="Disordered" evidence="1">
    <location>
        <begin position="116"/>
        <end position="137"/>
    </location>
</feature>
<accession>A0A5E8BD99</accession>
<protein>
    <recommendedName>
        <fullName evidence="5">RING-type domain-containing protein</fullName>
    </recommendedName>
</protein>
<evidence type="ECO:0000256" key="1">
    <source>
        <dbReference type="SAM" id="MobiDB-lite"/>
    </source>
</evidence>
<dbReference type="RefSeq" id="XP_031852800.1">
    <property type="nucleotide sequence ID" value="XM_031996909.1"/>
</dbReference>
<evidence type="ECO:0000313" key="4">
    <source>
        <dbReference type="Proteomes" id="UP000398389"/>
    </source>
</evidence>
<dbReference type="OrthoDB" id="66726at2759"/>